<gene>
    <name evidence="1" type="ORF">DSO57_1007594</name>
</gene>
<evidence type="ECO:0000313" key="1">
    <source>
        <dbReference type="EMBL" id="KAJ9055103.1"/>
    </source>
</evidence>
<protein>
    <submittedName>
        <fullName evidence="1">Uncharacterized protein</fullName>
    </submittedName>
</protein>
<comment type="caution">
    <text evidence="1">The sequence shown here is derived from an EMBL/GenBank/DDBJ whole genome shotgun (WGS) entry which is preliminary data.</text>
</comment>
<name>A0ACC2RYL3_9FUNG</name>
<keyword evidence="2" id="KW-1185">Reference proteome</keyword>
<organism evidence="1 2">
    <name type="scientific">Entomophthora muscae</name>
    <dbReference type="NCBI Taxonomy" id="34485"/>
    <lineage>
        <taxon>Eukaryota</taxon>
        <taxon>Fungi</taxon>
        <taxon>Fungi incertae sedis</taxon>
        <taxon>Zoopagomycota</taxon>
        <taxon>Entomophthoromycotina</taxon>
        <taxon>Entomophthoromycetes</taxon>
        <taxon>Entomophthorales</taxon>
        <taxon>Entomophthoraceae</taxon>
        <taxon>Entomophthora</taxon>
    </lineage>
</organism>
<dbReference type="Proteomes" id="UP001165960">
    <property type="component" value="Unassembled WGS sequence"/>
</dbReference>
<evidence type="ECO:0000313" key="2">
    <source>
        <dbReference type="Proteomes" id="UP001165960"/>
    </source>
</evidence>
<accession>A0ACC2RYL3</accession>
<sequence length="103" mass="11700">MSIRNYLLKRVHLLFLNRDTSLHSKTKPFNHSQRKSYAKVPNQIASTPISFQVKGNCHCSKPNIATISADQGLSQSKEISSTYLEINPVADQLHAIKPFIYHH</sequence>
<reference evidence="1" key="1">
    <citation type="submission" date="2022-04" db="EMBL/GenBank/DDBJ databases">
        <title>Genome of the entomopathogenic fungus Entomophthora muscae.</title>
        <authorList>
            <person name="Elya C."/>
            <person name="Lovett B.R."/>
            <person name="Lee E."/>
            <person name="Macias A.M."/>
            <person name="Hajek A.E."/>
            <person name="De Bivort B.L."/>
            <person name="Kasson M.T."/>
            <person name="De Fine Licht H.H."/>
            <person name="Stajich J.E."/>
        </authorList>
    </citation>
    <scope>NUCLEOTIDE SEQUENCE</scope>
    <source>
        <strain evidence="1">Berkeley</strain>
    </source>
</reference>
<proteinExistence type="predicted"/>
<dbReference type="EMBL" id="QTSX02006412">
    <property type="protein sequence ID" value="KAJ9055103.1"/>
    <property type="molecule type" value="Genomic_DNA"/>
</dbReference>